<dbReference type="PANTHER" id="PTHR44873">
    <property type="entry name" value="DNAJ HOMOLOG SUBFAMILY C MEMBER 30, MITOCHONDRIAL"/>
    <property type="match status" value="1"/>
</dbReference>
<dbReference type="EMBL" id="GDRN01084928">
    <property type="protein sequence ID" value="JAI61421.1"/>
    <property type="molecule type" value="Transcribed_RNA"/>
</dbReference>
<keyword evidence="1" id="KW-1133">Transmembrane helix</keyword>
<feature type="transmembrane region" description="Helical" evidence="1">
    <location>
        <begin position="213"/>
        <end position="234"/>
    </location>
</feature>
<evidence type="ECO:0000256" key="1">
    <source>
        <dbReference type="SAM" id="Phobius"/>
    </source>
</evidence>
<organism evidence="3">
    <name type="scientific">Scylla olivacea</name>
    <name type="common">Orange mud crab</name>
    <name type="synonym">Cancer olivacea</name>
    <dbReference type="NCBI Taxonomy" id="85551"/>
    <lineage>
        <taxon>Eukaryota</taxon>
        <taxon>Metazoa</taxon>
        <taxon>Ecdysozoa</taxon>
        <taxon>Arthropoda</taxon>
        <taxon>Crustacea</taxon>
        <taxon>Multicrustacea</taxon>
        <taxon>Malacostraca</taxon>
        <taxon>Eumalacostraca</taxon>
        <taxon>Eucarida</taxon>
        <taxon>Decapoda</taxon>
        <taxon>Pleocyemata</taxon>
        <taxon>Brachyura</taxon>
        <taxon>Eubrachyura</taxon>
        <taxon>Portunoidea</taxon>
        <taxon>Portunidae</taxon>
        <taxon>Portuninae</taxon>
        <taxon>Scylla</taxon>
    </lineage>
</organism>
<evidence type="ECO:0000313" key="3">
    <source>
        <dbReference type="EMBL" id="JAI61421.1"/>
    </source>
</evidence>
<reference evidence="3" key="1">
    <citation type="submission" date="2015-09" db="EMBL/GenBank/DDBJ databases">
        <title>Scylla olivacea transcriptome.</title>
        <authorList>
            <person name="Ikhwanuddin M."/>
        </authorList>
    </citation>
    <scope>NUCLEOTIDE SEQUENCE</scope>
</reference>
<sequence>MNQVTRGRAKGSSKMWLRRYSIYEILSVRDERRCRLLLRTALAAVHQQQVVHASRMRSTLENRQRNYYDVLKITPKATQAQIKDAYYKLSKKYHPDQYKGDEDPAKKFREIKEAYEVLGNFSQRKMYDRGLLGMSAAATPDEAEEYSSKFYGSRRKRGTVPTASGRTPIYNFDEWTKLHYQSSWERKQDAKMRYEEVLRKRDVETEEKKTQSFISVLMLLTLAFIIQVCMTNRYDSEKPKSKQK</sequence>
<keyword evidence="1" id="KW-0472">Membrane</keyword>
<dbReference type="PRINTS" id="PR00625">
    <property type="entry name" value="JDOMAIN"/>
</dbReference>
<dbReference type="PROSITE" id="PS00636">
    <property type="entry name" value="DNAJ_1"/>
    <property type="match status" value="1"/>
</dbReference>
<dbReference type="PANTHER" id="PTHR44873:SF1">
    <property type="entry name" value="DNAJ HOMOLOG SUBFAMILY C MEMBER 30, MITOCHONDRIAL"/>
    <property type="match status" value="1"/>
</dbReference>
<dbReference type="CDD" id="cd06257">
    <property type="entry name" value="DnaJ"/>
    <property type="match status" value="1"/>
</dbReference>
<proteinExistence type="predicted"/>
<dbReference type="Pfam" id="PF00226">
    <property type="entry name" value="DnaJ"/>
    <property type="match status" value="1"/>
</dbReference>
<dbReference type="InterPro" id="IPR036869">
    <property type="entry name" value="J_dom_sf"/>
</dbReference>
<dbReference type="InterPro" id="IPR018253">
    <property type="entry name" value="DnaJ_domain_CS"/>
</dbReference>
<dbReference type="AlphaFoldDB" id="A0A0P4W746"/>
<dbReference type="SUPFAM" id="SSF46565">
    <property type="entry name" value="Chaperone J-domain"/>
    <property type="match status" value="1"/>
</dbReference>
<dbReference type="InterPro" id="IPR001623">
    <property type="entry name" value="DnaJ_domain"/>
</dbReference>
<accession>A0A0P4W746</accession>
<evidence type="ECO:0000259" key="2">
    <source>
        <dbReference type="PROSITE" id="PS50076"/>
    </source>
</evidence>
<dbReference type="Gene3D" id="1.10.287.110">
    <property type="entry name" value="DnaJ domain"/>
    <property type="match status" value="1"/>
</dbReference>
<protein>
    <recommendedName>
        <fullName evidence="2">J domain-containing protein</fullName>
    </recommendedName>
</protein>
<dbReference type="SMART" id="SM00271">
    <property type="entry name" value="DnaJ"/>
    <property type="match status" value="1"/>
</dbReference>
<dbReference type="InterPro" id="IPR053025">
    <property type="entry name" value="Mito_ATP_Synthase-Asso"/>
</dbReference>
<feature type="domain" description="J" evidence="2">
    <location>
        <begin position="66"/>
        <end position="131"/>
    </location>
</feature>
<keyword evidence="1" id="KW-0812">Transmembrane</keyword>
<dbReference type="PROSITE" id="PS50076">
    <property type="entry name" value="DNAJ_2"/>
    <property type="match status" value="1"/>
</dbReference>
<name>A0A0P4W746_SCYOL</name>